<proteinExistence type="predicted"/>
<evidence type="ECO:0000313" key="5">
    <source>
        <dbReference type="EMBL" id="GCF94498.1"/>
    </source>
</evidence>
<dbReference type="SMART" id="SM00420">
    <property type="entry name" value="HTH_DEOR"/>
    <property type="match status" value="1"/>
</dbReference>
<dbReference type="Pfam" id="PF08220">
    <property type="entry name" value="HTH_DeoR"/>
    <property type="match status" value="1"/>
</dbReference>
<dbReference type="GO" id="GO:0003700">
    <property type="term" value="F:DNA-binding transcription factor activity"/>
    <property type="evidence" value="ECO:0007669"/>
    <property type="project" value="InterPro"/>
</dbReference>
<dbReference type="InterPro" id="IPR014036">
    <property type="entry name" value="DeoR-like_C"/>
</dbReference>
<evidence type="ECO:0000256" key="2">
    <source>
        <dbReference type="ARBA" id="ARBA00023125"/>
    </source>
</evidence>
<feature type="domain" description="HTH deoR-type" evidence="4">
    <location>
        <begin position="3"/>
        <end position="58"/>
    </location>
</feature>
<dbReference type="SUPFAM" id="SSF46785">
    <property type="entry name" value="Winged helix' DNA-binding domain"/>
    <property type="match status" value="1"/>
</dbReference>
<dbReference type="Pfam" id="PF00455">
    <property type="entry name" value="DeoRC"/>
    <property type="match status" value="1"/>
</dbReference>
<accession>A0A4P5PED3</accession>
<dbReference type="InterPro" id="IPR037171">
    <property type="entry name" value="NagB/RpiA_transferase-like"/>
</dbReference>
<evidence type="ECO:0000256" key="1">
    <source>
        <dbReference type="ARBA" id="ARBA00023015"/>
    </source>
</evidence>
<dbReference type="PANTHER" id="PTHR30363:SF56">
    <property type="entry name" value="TRANSCRIPTIONAL REGULATOR, DEOR FAMILY"/>
    <property type="match status" value="1"/>
</dbReference>
<dbReference type="SUPFAM" id="SSF100950">
    <property type="entry name" value="NagB/RpiA/CoA transferase-like"/>
    <property type="match status" value="1"/>
</dbReference>
<evidence type="ECO:0000259" key="4">
    <source>
        <dbReference type="PROSITE" id="PS51000"/>
    </source>
</evidence>
<dbReference type="SMART" id="SM01134">
    <property type="entry name" value="DeoRC"/>
    <property type="match status" value="1"/>
</dbReference>
<dbReference type="RefSeq" id="WP_146622921.1">
    <property type="nucleotide sequence ID" value="NZ_BJCC01000019.1"/>
</dbReference>
<keyword evidence="2" id="KW-0238">DNA-binding</keyword>
<name>A0A4P5PED3_9ENTE</name>
<evidence type="ECO:0000256" key="3">
    <source>
        <dbReference type="ARBA" id="ARBA00023163"/>
    </source>
</evidence>
<comment type="caution">
    <text evidence="5">The sequence shown here is derived from an EMBL/GenBank/DDBJ whole genome shotgun (WGS) entry which is preliminary data.</text>
</comment>
<dbReference type="InterPro" id="IPR018356">
    <property type="entry name" value="Tscrpt_reg_HTH_DeoR_CS"/>
</dbReference>
<dbReference type="GO" id="GO:0003677">
    <property type="term" value="F:DNA binding"/>
    <property type="evidence" value="ECO:0007669"/>
    <property type="project" value="UniProtKB-KW"/>
</dbReference>
<dbReference type="InterPro" id="IPR036388">
    <property type="entry name" value="WH-like_DNA-bd_sf"/>
</dbReference>
<reference evidence="6" key="1">
    <citation type="submission" date="2019-02" db="EMBL/GenBank/DDBJ databases">
        <title>Draft genome sequence of Enterococcus sp. Gos25-1.</title>
        <authorList>
            <person name="Tanaka N."/>
            <person name="Shiwa Y."/>
            <person name="Fujita N."/>
        </authorList>
    </citation>
    <scope>NUCLEOTIDE SEQUENCE [LARGE SCALE GENOMIC DNA]</scope>
    <source>
        <strain evidence="6">Gos25-1</strain>
    </source>
</reference>
<evidence type="ECO:0000313" key="6">
    <source>
        <dbReference type="Proteomes" id="UP000290567"/>
    </source>
</evidence>
<dbReference type="OrthoDB" id="9797223at2"/>
<gene>
    <name evidence="5" type="primary">fruR</name>
    <name evidence="5" type="ORF">NRIC_23890</name>
</gene>
<dbReference type="InterPro" id="IPR050313">
    <property type="entry name" value="Carb_Metab_HTH_regulators"/>
</dbReference>
<sequence length="250" mass="27898">MLTEERRKQIIELLDQHSIVKSQDLITLLDASESTIRRDLHELEKAGLLERVHGGAQRPQYLEKELGMVEKSSKNVHQKQAIAKMAADYIVEGDVIYLDAGSTTLEMIPFLKGKIMTVVTNSVGLAAKLVEQEIPTIVLGGRIKLSTDAVIGNQAIEQLSNYRFNKAFMGMNGAHLEHGFTTPDTEEAALKRIAMDHAQESFVLIDYSKFNQVSFSRVAPLEAATILTDKCPMIIYDRIKELTTLKEVTV</sequence>
<organism evidence="5 6">
    <name type="scientific">Enterococcus florum</name>
    <dbReference type="NCBI Taxonomy" id="2480627"/>
    <lineage>
        <taxon>Bacteria</taxon>
        <taxon>Bacillati</taxon>
        <taxon>Bacillota</taxon>
        <taxon>Bacilli</taxon>
        <taxon>Lactobacillales</taxon>
        <taxon>Enterococcaceae</taxon>
        <taxon>Enterococcus</taxon>
    </lineage>
</organism>
<keyword evidence="1" id="KW-0805">Transcription regulation</keyword>
<keyword evidence="3" id="KW-0804">Transcription</keyword>
<keyword evidence="6" id="KW-1185">Reference proteome</keyword>
<dbReference type="Proteomes" id="UP000290567">
    <property type="component" value="Unassembled WGS sequence"/>
</dbReference>
<dbReference type="EMBL" id="BJCC01000019">
    <property type="protein sequence ID" value="GCF94498.1"/>
    <property type="molecule type" value="Genomic_DNA"/>
</dbReference>
<dbReference type="InterPro" id="IPR036390">
    <property type="entry name" value="WH_DNA-bd_sf"/>
</dbReference>
<dbReference type="PRINTS" id="PR00037">
    <property type="entry name" value="HTHLACR"/>
</dbReference>
<dbReference type="AlphaFoldDB" id="A0A4P5PED3"/>
<dbReference type="InterPro" id="IPR001034">
    <property type="entry name" value="DeoR_HTH"/>
</dbReference>
<dbReference type="PANTHER" id="PTHR30363">
    <property type="entry name" value="HTH-TYPE TRANSCRIPTIONAL REGULATOR SRLR-RELATED"/>
    <property type="match status" value="1"/>
</dbReference>
<dbReference type="Gene3D" id="3.40.50.1360">
    <property type="match status" value="1"/>
</dbReference>
<dbReference type="PROSITE" id="PS00894">
    <property type="entry name" value="HTH_DEOR_1"/>
    <property type="match status" value="1"/>
</dbReference>
<dbReference type="PROSITE" id="PS51000">
    <property type="entry name" value="HTH_DEOR_2"/>
    <property type="match status" value="1"/>
</dbReference>
<protein>
    <submittedName>
        <fullName evidence="5">DeoR family transcriptional regulator</fullName>
    </submittedName>
</protein>
<dbReference type="Gene3D" id="1.10.10.10">
    <property type="entry name" value="Winged helix-like DNA-binding domain superfamily/Winged helix DNA-binding domain"/>
    <property type="match status" value="1"/>
</dbReference>